<feature type="domain" description="CCHC-type" evidence="3">
    <location>
        <begin position="81"/>
        <end position="96"/>
    </location>
</feature>
<keyword evidence="1" id="KW-0479">Metal-binding</keyword>
<dbReference type="OrthoDB" id="6513510at2759"/>
<keyword evidence="5" id="KW-1185">Reference proteome</keyword>
<keyword evidence="1" id="KW-0862">Zinc</keyword>
<comment type="caution">
    <text evidence="4">The sequence shown here is derived from an EMBL/GenBank/DDBJ whole genome shotgun (WGS) entry which is preliminary data.</text>
</comment>
<sequence length="185" mass="20767">MTRLSHNSSTSQGVIRISPNETNDQLVSCLHNELVEILDTKRLGLSNKALITFNSAKTPRTVRYHYEILPVAPYKPKTLVCFKCHKEGHMVHHCPNKEVCQECCIVHAFKDNEICTNAATAPYAKKQATWPLVIAAQTGERRTQQNNHLTDALTEPGAAAVPGHVRDPEARPARIRQTVRRTRRA</sequence>
<protein>
    <recommendedName>
        <fullName evidence="3">CCHC-type domain-containing protein</fullName>
    </recommendedName>
</protein>
<gene>
    <name evidence="4" type="ORF">HPB48_007747</name>
</gene>
<evidence type="ECO:0000313" key="4">
    <source>
        <dbReference type="EMBL" id="KAH9377675.1"/>
    </source>
</evidence>
<dbReference type="AlphaFoldDB" id="A0A9J6GQW3"/>
<dbReference type="PROSITE" id="PS50158">
    <property type="entry name" value="ZF_CCHC"/>
    <property type="match status" value="1"/>
</dbReference>
<proteinExistence type="predicted"/>
<feature type="region of interest" description="Disordered" evidence="2">
    <location>
        <begin position="160"/>
        <end position="185"/>
    </location>
</feature>
<evidence type="ECO:0000256" key="1">
    <source>
        <dbReference type="PROSITE-ProRule" id="PRU00047"/>
    </source>
</evidence>
<dbReference type="Proteomes" id="UP000821853">
    <property type="component" value="Unassembled WGS sequence"/>
</dbReference>
<accession>A0A9J6GQW3</accession>
<evidence type="ECO:0000313" key="5">
    <source>
        <dbReference type="Proteomes" id="UP000821853"/>
    </source>
</evidence>
<organism evidence="4 5">
    <name type="scientific">Haemaphysalis longicornis</name>
    <name type="common">Bush tick</name>
    <dbReference type="NCBI Taxonomy" id="44386"/>
    <lineage>
        <taxon>Eukaryota</taxon>
        <taxon>Metazoa</taxon>
        <taxon>Ecdysozoa</taxon>
        <taxon>Arthropoda</taxon>
        <taxon>Chelicerata</taxon>
        <taxon>Arachnida</taxon>
        <taxon>Acari</taxon>
        <taxon>Parasitiformes</taxon>
        <taxon>Ixodida</taxon>
        <taxon>Ixodoidea</taxon>
        <taxon>Ixodidae</taxon>
        <taxon>Haemaphysalinae</taxon>
        <taxon>Haemaphysalis</taxon>
    </lineage>
</organism>
<evidence type="ECO:0000256" key="2">
    <source>
        <dbReference type="SAM" id="MobiDB-lite"/>
    </source>
</evidence>
<dbReference type="InterPro" id="IPR001878">
    <property type="entry name" value="Znf_CCHC"/>
</dbReference>
<dbReference type="EMBL" id="JABSTR010000008">
    <property type="protein sequence ID" value="KAH9377675.1"/>
    <property type="molecule type" value="Genomic_DNA"/>
</dbReference>
<dbReference type="GO" id="GO:0003676">
    <property type="term" value="F:nucleic acid binding"/>
    <property type="evidence" value="ECO:0007669"/>
    <property type="project" value="InterPro"/>
</dbReference>
<feature type="compositionally biased region" description="Basic residues" evidence="2">
    <location>
        <begin position="173"/>
        <end position="185"/>
    </location>
</feature>
<reference evidence="4 5" key="1">
    <citation type="journal article" date="2020" name="Cell">
        <title>Large-Scale Comparative Analyses of Tick Genomes Elucidate Their Genetic Diversity and Vector Capacities.</title>
        <authorList>
            <consortium name="Tick Genome and Microbiome Consortium (TIGMIC)"/>
            <person name="Jia N."/>
            <person name="Wang J."/>
            <person name="Shi W."/>
            <person name="Du L."/>
            <person name="Sun Y."/>
            <person name="Zhan W."/>
            <person name="Jiang J.F."/>
            <person name="Wang Q."/>
            <person name="Zhang B."/>
            <person name="Ji P."/>
            <person name="Bell-Sakyi L."/>
            <person name="Cui X.M."/>
            <person name="Yuan T.T."/>
            <person name="Jiang B.G."/>
            <person name="Yang W.F."/>
            <person name="Lam T.T."/>
            <person name="Chang Q.C."/>
            <person name="Ding S.J."/>
            <person name="Wang X.J."/>
            <person name="Zhu J.G."/>
            <person name="Ruan X.D."/>
            <person name="Zhao L."/>
            <person name="Wei J.T."/>
            <person name="Ye R.Z."/>
            <person name="Que T.C."/>
            <person name="Du C.H."/>
            <person name="Zhou Y.H."/>
            <person name="Cheng J.X."/>
            <person name="Dai P.F."/>
            <person name="Guo W.B."/>
            <person name="Han X.H."/>
            <person name="Huang E.J."/>
            <person name="Li L.F."/>
            <person name="Wei W."/>
            <person name="Gao Y.C."/>
            <person name="Liu J.Z."/>
            <person name="Shao H.Z."/>
            <person name="Wang X."/>
            <person name="Wang C.C."/>
            <person name="Yang T.C."/>
            <person name="Huo Q.B."/>
            <person name="Li W."/>
            <person name="Chen H.Y."/>
            <person name="Chen S.E."/>
            <person name="Zhou L.G."/>
            <person name="Ni X.B."/>
            <person name="Tian J.H."/>
            <person name="Sheng Y."/>
            <person name="Liu T."/>
            <person name="Pan Y.S."/>
            <person name="Xia L.Y."/>
            <person name="Li J."/>
            <person name="Zhao F."/>
            <person name="Cao W.C."/>
        </authorList>
    </citation>
    <scope>NUCLEOTIDE SEQUENCE [LARGE SCALE GENOMIC DNA]</scope>
    <source>
        <strain evidence="4">HaeL-2018</strain>
    </source>
</reference>
<name>A0A9J6GQW3_HAELO</name>
<dbReference type="VEuPathDB" id="VectorBase:HLOH_050343"/>
<keyword evidence="1" id="KW-0863">Zinc-finger</keyword>
<evidence type="ECO:0000259" key="3">
    <source>
        <dbReference type="PROSITE" id="PS50158"/>
    </source>
</evidence>
<dbReference type="GO" id="GO:0008270">
    <property type="term" value="F:zinc ion binding"/>
    <property type="evidence" value="ECO:0007669"/>
    <property type="project" value="UniProtKB-KW"/>
</dbReference>